<accession>A0A162K4D7</accession>
<gene>
    <name evidence="1" type="ORF">AUP44_12615</name>
</gene>
<dbReference type="AlphaFoldDB" id="A0A162K4D7"/>
<dbReference type="EMBL" id="LPZR01000197">
    <property type="protein sequence ID" value="KYO50462.1"/>
    <property type="molecule type" value="Genomic_DNA"/>
</dbReference>
<dbReference type="InterPro" id="IPR027417">
    <property type="entry name" value="P-loop_NTPase"/>
</dbReference>
<dbReference type="SUPFAM" id="SSF53795">
    <property type="entry name" value="PEP carboxykinase-like"/>
    <property type="match status" value="1"/>
</dbReference>
<proteinExistence type="predicted"/>
<reference evidence="1 2" key="1">
    <citation type="submission" date="2015-12" db="EMBL/GenBank/DDBJ databases">
        <title>Genome sequence of Tistrella mobilis MCCC 1A02139.</title>
        <authorList>
            <person name="Lu L."/>
            <person name="Lai Q."/>
            <person name="Shao Z."/>
            <person name="Qian P."/>
        </authorList>
    </citation>
    <scope>NUCLEOTIDE SEQUENCE [LARGE SCALE GENOMIC DNA]</scope>
    <source>
        <strain evidence="1 2">MCCC 1A02139</strain>
    </source>
</reference>
<protein>
    <recommendedName>
        <fullName evidence="3">HPr kinase</fullName>
    </recommendedName>
</protein>
<evidence type="ECO:0000313" key="2">
    <source>
        <dbReference type="Proteomes" id="UP000075787"/>
    </source>
</evidence>
<sequence length="274" mass="28608">MRGDCPASLDAPRHRGPCWAADDRHLLLDLPGIGRLLAADGERVTLDPAPGVPVDDMAAFAAGIGLSAILHQRGTGLVLQASAVLLDGRAYLFCGPPGSGKSTLAAALCQAGGGLVADDRCVIEPAEPVLVHPDGLGLQLRSDALSWLGLEDRACTPVRGRGAKVVLAPPEDTPSTVPRPAAPVPVASIQVMADIPGDGMAMMTRLPALPAAQLLLNQIHARRLALAWPARVQPAGRIAAVLNHVPVYRLDRPRDLRRLGETVDLILAMSADMA</sequence>
<dbReference type="Proteomes" id="UP000075787">
    <property type="component" value="Unassembled WGS sequence"/>
</dbReference>
<comment type="caution">
    <text evidence="1">The sequence shown here is derived from an EMBL/GenBank/DDBJ whole genome shotgun (WGS) entry which is preliminary data.</text>
</comment>
<dbReference type="Gene3D" id="3.40.50.300">
    <property type="entry name" value="P-loop containing nucleotide triphosphate hydrolases"/>
    <property type="match status" value="1"/>
</dbReference>
<evidence type="ECO:0008006" key="3">
    <source>
        <dbReference type="Google" id="ProtNLM"/>
    </source>
</evidence>
<name>A0A162K4D7_9PROT</name>
<organism evidence="1 2">
    <name type="scientific">Tistrella mobilis</name>
    <dbReference type="NCBI Taxonomy" id="171437"/>
    <lineage>
        <taxon>Bacteria</taxon>
        <taxon>Pseudomonadati</taxon>
        <taxon>Pseudomonadota</taxon>
        <taxon>Alphaproteobacteria</taxon>
        <taxon>Geminicoccales</taxon>
        <taxon>Geminicoccaceae</taxon>
        <taxon>Tistrella</taxon>
    </lineage>
</organism>
<evidence type="ECO:0000313" key="1">
    <source>
        <dbReference type="EMBL" id="KYO50462.1"/>
    </source>
</evidence>